<dbReference type="Pfam" id="PF09603">
    <property type="entry name" value="Fib_succ_major"/>
    <property type="match status" value="1"/>
</dbReference>
<name>A0A4U5TW21_9FLAO</name>
<protein>
    <recommendedName>
        <fullName evidence="1">Fibrobacter succinogenes major paralogous domain-containing protein</fullName>
    </recommendedName>
</protein>
<dbReference type="OrthoDB" id="9805760at2"/>
<dbReference type="EMBL" id="SWMU01000001">
    <property type="protein sequence ID" value="TKS57428.1"/>
    <property type="molecule type" value="Genomic_DNA"/>
</dbReference>
<proteinExistence type="predicted"/>
<accession>A0A4U5TW21</accession>
<dbReference type="RefSeq" id="WP_138931129.1">
    <property type="nucleotide sequence ID" value="NZ_SWMU01000001.1"/>
</dbReference>
<evidence type="ECO:0000313" key="2">
    <source>
        <dbReference type="EMBL" id="TKS57428.1"/>
    </source>
</evidence>
<keyword evidence="3" id="KW-1185">Reference proteome</keyword>
<dbReference type="Proteomes" id="UP000306552">
    <property type="component" value="Unassembled WGS sequence"/>
</dbReference>
<sequence>MKTILISFFIIIFGAHEFCNSQNSVTIGSQEWSMNLNIKQFRNGDPIPRAKTAAEWKKAAENKEPAWCYYNNDPSTSDKHGLLYNWFAVNDDRGLAPEGWKVASKQDWETLLGNYPKHNHAYPLKTKEGWKGGFYGSNSSNFSAYPVGIRGVPNFFHQGKMVIYWTSTELTDEDAFGVTFDASQKNTTRSPQYKTMGLSVRCVKN</sequence>
<dbReference type="InterPro" id="IPR011871">
    <property type="entry name" value="Fib_succ_major"/>
</dbReference>
<organism evidence="2 3">
    <name type="scientific">Mesohalobacter halotolerans</name>
    <dbReference type="NCBI Taxonomy" id="1883405"/>
    <lineage>
        <taxon>Bacteria</taxon>
        <taxon>Pseudomonadati</taxon>
        <taxon>Bacteroidota</taxon>
        <taxon>Flavobacteriia</taxon>
        <taxon>Flavobacteriales</taxon>
        <taxon>Flavobacteriaceae</taxon>
        <taxon>Mesohalobacter</taxon>
    </lineage>
</organism>
<dbReference type="NCBIfam" id="TIGR02145">
    <property type="entry name" value="Fib_succ_major"/>
    <property type="match status" value="1"/>
</dbReference>
<evidence type="ECO:0000259" key="1">
    <source>
        <dbReference type="Pfam" id="PF09603"/>
    </source>
</evidence>
<evidence type="ECO:0000313" key="3">
    <source>
        <dbReference type="Proteomes" id="UP000306552"/>
    </source>
</evidence>
<feature type="domain" description="Fibrobacter succinogenes major paralogous" evidence="1">
    <location>
        <begin position="25"/>
        <end position="204"/>
    </location>
</feature>
<comment type="caution">
    <text evidence="2">The sequence shown here is derived from an EMBL/GenBank/DDBJ whole genome shotgun (WGS) entry which is preliminary data.</text>
</comment>
<gene>
    <name evidence="2" type="ORF">FCN74_03135</name>
</gene>
<reference evidence="2 3" key="1">
    <citation type="submission" date="2019-04" db="EMBL/GenBank/DDBJ databases">
        <title>Psychroflexus halotolerans sp. nov., isolated from a marine solar saltern.</title>
        <authorList>
            <person name="Feng X."/>
        </authorList>
    </citation>
    <scope>NUCLEOTIDE SEQUENCE [LARGE SCALE GENOMIC DNA]</scope>
    <source>
        <strain evidence="2 3">WDS2C27</strain>
    </source>
</reference>
<dbReference type="AlphaFoldDB" id="A0A4U5TW21"/>